<dbReference type="InterPro" id="IPR041664">
    <property type="entry name" value="AAA_16"/>
</dbReference>
<proteinExistence type="predicted"/>
<dbReference type="PROSITE" id="PS00622">
    <property type="entry name" value="HTH_LUXR_1"/>
    <property type="match status" value="1"/>
</dbReference>
<dbReference type="CDD" id="cd06170">
    <property type="entry name" value="LuxR_C_like"/>
    <property type="match status" value="1"/>
</dbReference>
<reference evidence="5 6" key="1">
    <citation type="submission" date="2020-03" db="EMBL/GenBank/DDBJ databases">
        <title>WGS of the type strain of Planosporangium spp.</title>
        <authorList>
            <person name="Thawai C."/>
        </authorList>
    </citation>
    <scope>NUCLEOTIDE SEQUENCE [LARGE SCALE GENOMIC DNA]</scope>
    <source>
        <strain evidence="5 6">TBRC 5610</strain>
    </source>
</reference>
<evidence type="ECO:0000256" key="1">
    <source>
        <dbReference type="ARBA" id="ARBA00022741"/>
    </source>
</evidence>
<dbReference type="SUPFAM" id="SSF46894">
    <property type="entry name" value="C-terminal effector domain of the bipartite response regulators"/>
    <property type="match status" value="1"/>
</dbReference>
<evidence type="ECO:0000256" key="3">
    <source>
        <dbReference type="SAM" id="MobiDB-lite"/>
    </source>
</evidence>
<evidence type="ECO:0000259" key="4">
    <source>
        <dbReference type="PROSITE" id="PS50043"/>
    </source>
</evidence>
<dbReference type="Pfam" id="PF13191">
    <property type="entry name" value="AAA_16"/>
    <property type="match status" value="1"/>
</dbReference>
<sequence length="948" mass="102339">MNTRPILVGRTAELEQIDSLLAGHRPIGPGLLLRGDPGVGKTALLDAAAVRAEAAGMRVLRAPGAEFEAAIRFSALHHLLDPLRERADRLASCHRDVLHQVFDLTPGPAPDRLVVSTAALALLGQVAAERPLLLTIDDVPWIDHASATVLGFVTRRIGNDPIAFLTAARTGVDSFFDQVRLPEREISPLGEQPAATLLDILHPNLAPPVRRRLLDEAAGNPLALRELPGLLTERQRCGQDPLPAFLSLNGRLEAIFAAGVRALPAPTHQTLLLAALEPDASLATIRPAARGRADVDDLAPAQQANLVRIDAVTGPMVFRHPLIRSAIVQTSLPSERRAAHQALAATLAGDPGRRAWHLAEAATGPDETVARVLEEAALAAWRRGRASAAVAALVRAGELSPHPADRSRRLAEAAYLANTSGQLDQVTRLLADAGQAQDTPTGLIFAATAQLLAYGEGDIDAAHHVLARALDARALNDVADTAKTNNDWDGYGILALLFVCVYSNRQEPWELLKTALARLEPEAVSPLRLCYDAYADPARTSHPVREDLAPAFDALPTDAAPWQLIPLAYAALQVDTLSDYRYLCRRMIERERDGGAIYMAVVGLLMLSVDSYVHGQWDEAENLAREGLDLAVAHGYHLLQGQLRCRLALFAAARGNVDLTRALADEIATWAAPRGVELTQALAWHARAIAALGQGDYEDSYVQASRVNPLGTLSLGIPGRWLVLDLVEAAVRTGRTDQARAYVAAAQQAGIARISPRAALLIAGAAALAADDDQAGLLFETALSLPEVDRWPFDHARIQLAYGEWLRRTRDTTRARLHLRAALDTLNRLGARPWAVRAQNELRATGIATTARPDTRSATLTAQERQIATLAATGLTNKQIGQKLFLSHRTVGAHLHRIFPKLGITSRAALRDALEMITSDADEYAPQLPPPPTTRTAHQPSRQRTEHR</sequence>
<protein>
    <submittedName>
        <fullName evidence="5">Helix-turn-helix domain-containing protein</fullName>
    </submittedName>
</protein>
<dbReference type="PRINTS" id="PR00038">
    <property type="entry name" value="HTHLUXR"/>
</dbReference>
<dbReference type="PROSITE" id="PS50043">
    <property type="entry name" value="HTH_LUXR_2"/>
    <property type="match status" value="1"/>
</dbReference>
<dbReference type="Gene3D" id="3.40.50.300">
    <property type="entry name" value="P-loop containing nucleotide triphosphate hydrolases"/>
    <property type="match status" value="1"/>
</dbReference>
<dbReference type="PANTHER" id="PTHR16305:SF35">
    <property type="entry name" value="TRANSCRIPTIONAL ACTIVATOR DOMAIN"/>
    <property type="match status" value="1"/>
</dbReference>
<dbReference type="SUPFAM" id="SSF52540">
    <property type="entry name" value="P-loop containing nucleoside triphosphate hydrolases"/>
    <property type="match status" value="1"/>
</dbReference>
<dbReference type="EMBL" id="JAATVY010000034">
    <property type="protein sequence ID" value="NJC73668.1"/>
    <property type="molecule type" value="Genomic_DNA"/>
</dbReference>
<dbReference type="RefSeq" id="WP_167928573.1">
    <property type="nucleotide sequence ID" value="NZ_JAATVY010000034.1"/>
</dbReference>
<organism evidence="5 6">
    <name type="scientific">Planosporangium thailandense</name>
    <dbReference type="NCBI Taxonomy" id="765197"/>
    <lineage>
        <taxon>Bacteria</taxon>
        <taxon>Bacillati</taxon>
        <taxon>Actinomycetota</taxon>
        <taxon>Actinomycetes</taxon>
        <taxon>Micromonosporales</taxon>
        <taxon>Micromonosporaceae</taxon>
        <taxon>Planosporangium</taxon>
    </lineage>
</organism>
<gene>
    <name evidence="5" type="ORF">HC031_28675</name>
</gene>
<accession>A0ABX0Y6L5</accession>
<feature type="domain" description="HTH luxR-type" evidence="4">
    <location>
        <begin position="853"/>
        <end position="918"/>
    </location>
</feature>
<comment type="caution">
    <text evidence="5">The sequence shown here is derived from an EMBL/GenBank/DDBJ whole genome shotgun (WGS) entry which is preliminary data.</text>
</comment>
<dbReference type="InterPro" id="IPR000792">
    <property type="entry name" value="Tscrpt_reg_LuxR_C"/>
</dbReference>
<name>A0ABX0Y6L5_9ACTN</name>
<evidence type="ECO:0000313" key="6">
    <source>
        <dbReference type="Proteomes" id="UP000722989"/>
    </source>
</evidence>
<keyword evidence="2" id="KW-0067">ATP-binding</keyword>
<dbReference type="InterPro" id="IPR027417">
    <property type="entry name" value="P-loop_NTPase"/>
</dbReference>
<evidence type="ECO:0000313" key="5">
    <source>
        <dbReference type="EMBL" id="NJC73668.1"/>
    </source>
</evidence>
<dbReference type="Gene3D" id="1.10.10.10">
    <property type="entry name" value="Winged helix-like DNA-binding domain superfamily/Winged helix DNA-binding domain"/>
    <property type="match status" value="1"/>
</dbReference>
<evidence type="ECO:0000256" key="2">
    <source>
        <dbReference type="ARBA" id="ARBA00022840"/>
    </source>
</evidence>
<dbReference type="Pfam" id="PF00196">
    <property type="entry name" value="GerE"/>
    <property type="match status" value="1"/>
</dbReference>
<dbReference type="Proteomes" id="UP000722989">
    <property type="component" value="Unassembled WGS sequence"/>
</dbReference>
<keyword evidence="1" id="KW-0547">Nucleotide-binding</keyword>
<dbReference type="Gene3D" id="1.25.40.10">
    <property type="entry name" value="Tetratricopeptide repeat domain"/>
    <property type="match status" value="1"/>
</dbReference>
<dbReference type="InterPro" id="IPR036388">
    <property type="entry name" value="WH-like_DNA-bd_sf"/>
</dbReference>
<feature type="region of interest" description="Disordered" evidence="3">
    <location>
        <begin position="921"/>
        <end position="948"/>
    </location>
</feature>
<dbReference type="SMART" id="SM00421">
    <property type="entry name" value="HTH_LUXR"/>
    <property type="match status" value="1"/>
</dbReference>
<dbReference type="InterPro" id="IPR016032">
    <property type="entry name" value="Sig_transdc_resp-reg_C-effctor"/>
</dbReference>
<keyword evidence="6" id="KW-1185">Reference proteome</keyword>
<dbReference type="PANTHER" id="PTHR16305">
    <property type="entry name" value="TESTICULAR SOLUBLE ADENYLYL CYCLASE"/>
    <property type="match status" value="1"/>
</dbReference>
<dbReference type="InterPro" id="IPR011990">
    <property type="entry name" value="TPR-like_helical_dom_sf"/>
</dbReference>